<evidence type="ECO:0000256" key="6">
    <source>
        <dbReference type="ARBA" id="ARBA00022989"/>
    </source>
</evidence>
<keyword evidence="10" id="KW-0560">Oxidoreductase</keyword>
<sequence>MDTEDSSSRVAAFYRGRCVLLTGATGFVGKALLEKLLRSCPDVQAVFCLIRPKHGKDVDARFRDFAKNSVFNRVCSEQPGALEKLRLVAGDVLKPNLGLSEADLELLRREVSVVFHTAATVRFNEPLQVALEMNTLGARRVIKVCKQMPLLKAFVHTSTAYSNADKLEVLEKVYEPIVDPDTLIQFVKSMPNEIIQGIESTVIGAHPNTYTFTKALAEVIVQREASELPTAIVRPSIVTAAMSEPQEGWIDNTSGITGIVMEVSRGTIRSVLCNKQLTVDLIPVDLVVNTLLVAAADLQSRENNEIRVYNCTSGTLNPLQWEQLREFSVKAGREVPSKYVQWYPGCTFRINYLMHRLNQIFLHFLPACVLDLGMKLQGLKPMMVKICQKTMRSANAGEFFATHQWNFAASLMEKLAAHQTELDRKLFPVNVRTINWEQYINTYVIGIRKFILKDDMSSLNRARSRLKKLYWGQRIAQCVAIFVFVLFILK</sequence>
<dbReference type="InterPro" id="IPR033640">
    <property type="entry name" value="FAR_C"/>
</dbReference>
<keyword evidence="5 10" id="KW-0521">NADP</keyword>
<keyword evidence="4 10" id="KW-0812">Transmembrane</keyword>
<dbReference type="EMBL" id="CADEPI010000197">
    <property type="protein sequence ID" value="CAB3379948.1"/>
    <property type="molecule type" value="Genomic_DNA"/>
</dbReference>
<reference evidence="13 14" key="1">
    <citation type="submission" date="2020-04" db="EMBL/GenBank/DDBJ databases">
        <authorList>
            <person name="Alioto T."/>
            <person name="Alioto T."/>
            <person name="Gomez Garrido J."/>
        </authorList>
    </citation>
    <scope>NUCLEOTIDE SEQUENCE [LARGE SCALE GENOMIC DNA]</scope>
</reference>
<dbReference type="CDD" id="cd05236">
    <property type="entry name" value="FAR-N_SDR_e"/>
    <property type="match status" value="1"/>
</dbReference>
<proteinExistence type="inferred from homology"/>
<dbReference type="AlphaFoldDB" id="A0A8S1DBX0"/>
<dbReference type="GO" id="GO:0102965">
    <property type="term" value="F:alcohol-forming long-chain fatty acyl-CoA reductase activity"/>
    <property type="evidence" value="ECO:0007669"/>
    <property type="project" value="UniProtKB-EC"/>
</dbReference>
<dbReference type="InterPro" id="IPR013120">
    <property type="entry name" value="FAR_NAD-bd"/>
</dbReference>
<dbReference type="Gene3D" id="3.40.50.720">
    <property type="entry name" value="NAD(P)-binding Rossmann-like Domain"/>
    <property type="match status" value="1"/>
</dbReference>
<evidence type="ECO:0000256" key="9">
    <source>
        <dbReference type="ARBA" id="ARBA00052530"/>
    </source>
</evidence>
<feature type="domain" description="Fatty acyl-CoA reductase C-terminal" evidence="11">
    <location>
        <begin position="362"/>
        <end position="454"/>
    </location>
</feature>
<evidence type="ECO:0000313" key="14">
    <source>
        <dbReference type="Proteomes" id="UP000494165"/>
    </source>
</evidence>
<dbReference type="EC" id="1.2.1.84" evidence="10"/>
<evidence type="ECO:0000256" key="3">
    <source>
        <dbReference type="ARBA" id="ARBA00022516"/>
    </source>
</evidence>
<keyword evidence="6 10" id="KW-1133">Transmembrane helix</keyword>
<dbReference type="PANTHER" id="PTHR11011:SF107">
    <property type="entry name" value="FATTY ACYL-COA REDUCTASE"/>
    <property type="match status" value="1"/>
</dbReference>
<dbReference type="GO" id="GO:0080019">
    <property type="term" value="F:alcohol-forming very long-chain fatty acyl-CoA reductase activity"/>
    <property type="evidence" value="ECO:0007669"/>
    <property type="project" value="InterPro"/>
</dbReference>
<feature type="domain" description="Thioester reductase (TE)" evidence="12">
    <location>
        <begin position="21"/>
        <end position="290"/>
    </location>
</feature>
<keyword evidence="3 10" id="KW-0444">Lipid biosynthesis</keyword>
<evidence type="ECO:0000313" key="13">
    <source>
        <dbReference type="EMBL" id="CAB3379948.1"/>
    </source>
</evidence>
<dbReference type="Proteomes" id="UP000494165">
    <property type="component" value="Unassembled WGS sequence"/>
</dbReference>
<dbReference type="GO" id="GO:0005777">
    <property type="term" value="C:peroxisome"/>
    <property type="evidence" value="ECO:0007669"/>
    <property type="project" value="TreeGrafter"/>
</dbReference>
<evidence type="ECO:0000259" key="11">
    <source>
        <dbReference type="Pfam" id="PF03015"/>
    </source>
</evidence>
<comment type="subcellular location">
    <subcellularLocation>
        <location evidence="1">Membrane</location>
        <topology evidence="1">Multi-pass membrane protein</topology>
    </subcellularLocation>
</comment>
<dbReference type="CDD" id="cd09071">
    <property type="entry name" value="FAR_C"/>
    <property type="match status" value="1"/>
</dbReference>
<feature type="transmembrane region" description="Helical" evidence="10">
    <location>
        <begin position="469"/>
        <end position="489"/>
    </location>
</feature>
<evidence type="ECO:0000256" key="7">
    <source>
        <dbReference type="ARBA" id="ARBA00023098"/>
    </source>
</evidence>
<dbReference type="InterPro" id="IPR036291">
    <property type="entry name" value="NAD(P)-bd_dom_sf"/>
</dbReference>
<evidence type="ECO:0000256" key="5">
    <source>
        <dbReference type="ARBA" id="ARBA00022857"/>
    </source>
</evidence>
<dbReference type="InterPro" id="IPR026055">
    <property type="entry name" value="FAR"/>
</dbReference>
<accession>A0A8S1DBX0</accession>
<dbReference type="OrthoDB" id="429813at2759"/>
<dbReference type="Pfam" id="PF03015">
    <property type="entry name" value="Sterile"/>
    <property type="match status" value="1"/>
</dbReference>
<evidence type="ECO:0000256" key="1">
    <source>
        <dbReference type="ARBA" id="ARBA00004141"/>
    </source>
</evidence>
<organism evidence="13 14">
    <name type="scientific">Cloeon dipterum</name>
    <dbReference type="NCBI Taxonomy" id="197152"/>
    <lineage>
        <taxon>Eukaryota</taxon>
        <taxon>Metazoa</taxon>
        <taxon>Ecdysozoa</taxon>
        <taxon>Arthropoda</taxon>
        <taxon>Hexapoda</taxon>
        <taxon>Insecta</taxon>
        <taxon>Pterygota</taxon>
        <taxon>Palaeoptera</taxon>
        <taxon>Ephemeroptera</taxon>
        <taxon>Pisciforma</taxon>
        <taxon>Baetidae</taxon>
        <taxon>Cloeon</taxon>
    </lineage>
</organism>
<comment type="similarity">
    <text evidence="2 10">Belongs to the fatty acyl-CoA reductase family.</text>
</comment>
<keyword evidence="14" id="KW-1185">Reference proteome</keyword>
<gene>
    <name evidence="13" type="ORF">CLODIP_2_CD06413</name>
</gene>
<evidence type="ECO:0000256" key="10">
    <source>
        <dbReference type="RuleBase" id="RU363097"/>
    </source>
</evidence>
<comment type="function">
    <text evidence="10">Catalyzes the reduction of fatty acyl-CoA to fatty alcohols.</text>
</comment>
<evidence type="ECO:0000259" key="12">
    <source>
        <dbReference type="Pfam" id="PF07993"/>
    </source>
</evidence>
<name>A0A8S1DBX0_9INSE</name>
<protein>
    <recommendedName>
        <fullName evidence="10">Fatty acyl-CoA reductase</fullName>
        <ecNumber evidence="10">1.2.1.84</ecNumber>
    </recommendedName>
</protein>
<dbReference type="PANTHER" id="PTHR11011">
    <property type="entry name" value="MALE STERILITY PROTEIN 2-RELATED"/>
    <property type="match status" value="1"/>
</dbReference>
<dbReference type="SUPFAM" id="SSF51735">
    <property type="entry name" value="NAD(P)-binding Rossmann-fold domains"/>
    <property type="match status" value="1"/>
</dbReference>
<evidence type="ECO:0000256" key="8">
    <source>
        <dbReference type="ARBA" id="ARBA00023136"/>
    </source>
</evidence>
<keyword evidence="7 10" id="KW-0443">Lipid metabolism</keyword>
<dbReference type="GO" id="GO:0016020">
    <property type="term" value="C:membrane"/>
    <property type="evidence" value="ECO:0007669"/>
    <property type="project" value="UniProtKB-SubCell"/>
</dbReference>
<comment type="caution">
    <text evidence="13">The sequence shown here is derived from an EMBL/GenBank/DDBJ whole genome shotgun (WGS) entry which is preliminary data.</text>
</comment>
<comment type="catalytic activity">
    <reaction evidence="9 10">
        <text>a long-chain fatty acyl-CoA + 2 NADPH + 2 H(+) = a long-chain primary fatty alcohol + 2 NADP(+) + CoA</text>
        <dbReference type="Rhea" id="RHEA:52716"/>
        <dbReference type="ChEBI" id="CHEBI:15378"/>
        <dbReference type="ChEBI" id="CHEBI:57287"/>
        <dbReference type="ChEBI" id="CHEBI:57783"/>
        <dbReference type="ChEBI" id="CHEBI:58349"/>
        <dbReference type="ChEBI" id="CHEBI:77396"/>
        <dbReference type="ChEBI" id="CHEBI:83139"/>
        <dbReference type="EC" id="1.2.1.84"/>
    </reaction>
</comment>
<dbReference type="FunFam" id="3.40.50.720:FF:000143">
    <property type="entry name" value="Fatty acyl-CoA reductase"/>
    <property type="match status" value="1"/>
</dbReference>
<evidence type="ECO:0000256" key="4">
    <source>
        <dbReference type="ARBA" id="ARBA00022692"/>
    </source>
</evidence>
<dbReference type="Pfam" id="PF07993">
    <property type="entry name" value="NAD_binding_4"/>
    <property type="match status" value="1"/>
</dbReference>
<evidence type="ECO:0000256" key="2">
    <source>
        <dbReference type="ARBA" id="ARBA00005928"/>
    </source>
</evidence>
<dbReference type="GO" id="GO:0035336">
    <property type="term" value="P:long-chain fatty-acyl-CoA metabolic process"/>
    <property type="evidence" value="ECO:0007669"/>
    <property type="project" value="TreeGrafter"/>
</dbReference>
<keyword evidence="8 10" id="KW-0472">Membrane</keyword>